<sequence length="215" mass="23344">MESAESETLVNGDTSSPRNKDQPLAAAAAAAAATSTTHEDDLNASDHTAASSVTLNNASPHVIPPYFNGIRLERTDSATTATGRGIDLVDQSDEDHEIGRACWASDVSVDDYVVVSGPTGIGAYVVWSCTIETFKGGSITLRKRYSEFDTLRHNLVRAFPLSEASIPELPRKSLVSRFRTKFLEQRKTGLAHFLTCILLNPQFSRSPIVTEFINS</sequence>
<dbReference type="SMART" id="SM00312">
    <property type="entry name" value="PX"/>
    <property type="match status" value="1"/>
</dbReference>
<reference evidence="12 13" key="1">
    <citation type="submission" date="2018-10" db="EMBL/GenBank/DDBJ databases">
        <title>Fifty Aureobasidium pullulans genomes reveal a recombining polyextremotolerant generalist.</title>
        <authorList>
            <person name="Gostincar C."/>
            <person name="Turk M."/>
            <person name="Zajc J."/>
            <person name="Gunde-Cimerman N."/>
        </authorList>
    </citation>
    <scope>NUCLEOTIDE SEQUENCE [LARGE SCALE GENOMIC DNA]</scope>
    <source>
        <strain evidence="12 13">EXF-3844</strain>
    </source>
</reference>
<dbReference type="CDD" id="cd07280">
    <property type="entry name" value="PX_YPT35"/>
    <property type="match status" value="1"/>
</dbReference>
<accession>A0A4S9VCL0</accession>
<dbReference type="InterPro" id="IPR036871">
    <property type="entry name" value="PX_dom_sf"/>
</dbReference>
<evidence type="ECO:0000256" key="9">
    <source>
        <dbReference type="ARBA" id="ARBA00033785"/>
    </source>
</evidence>
<evidence type="ECO:0000256" key="2">
    <source>
        <dbReference type="ARBA" id="ARBA00004177"/>
    </source>
</evidence>
<dbReference type="PANTHER" id="PTHR10555:SF170">
    <property type="entry name" value="FI18122P1"/>
    <property type="match status" value="1"/>
</dbReference>
<dbReference type="InterPro" id="IPR037917">
    <property type="entry name" value="Ypt35_PX"/>
</dbReference>
<evidence type="ECO:0000256" key="4">
    <source>
        <dbReference type="ARBA" id="ARBA00022554"/>
    </source>
</evidence>
<evidence type="ECO:0000313" key="12">
    <source>
        <dbReference type="EMBL" id="THZ49584.1"/>
    </source>
</evidence>
<evidence type="ECO:0000256" key="8">
    <source>
        <dbReference type="ARBA" id="ARBA00033774"/>
    </source>
</evidence>
<dbReference type="EMBL" id="QZBN01000224">
    <property type="protein sequence ID" value="THZ49584.1"/>
    <property type="molecule type" value="Genomic_DNA"/>
</dbReference>
<organism evidence="12 13">
    <name type="scientific">Aureobasidium pullulans</name>
    <name type="common">Black yeast</name>
    <name type="synonym">Pullularia pullulans</name>
    <dbReference type="NCBI Taxonomy" id="5580"/>
    <lineage>
        <taxon>Eukaryota</taxon>
        <taxon>Fungi</taxon>
        <taxon>Dikarya</taxon>
        <taxon>Ascomycota</taxon>
        <taxon>Pezizomycotina</taxon>
        <taxon>Dothideomycetes</taxon>
        <taxon>Dothideomycetidae</taxon>
        <taxon>Dothideales</taxon>
        <taxon>Saccotheciaceae</taxon>
        <taxon>Aureobasidium</taxon>
    </lineage>
</organism>
<evidence type="ECO:0000256" key="7">
    <source>
        <dbReference type="ARBA" id="ARBA00033728"/>
    </source>
</evidence>
<gene>
    <name evidence="12" type="ORF">D6C90_03358</name>
</gene>
<proteinExistence type="inferred from homology"/>
<dbReference type="Proteomes" id="UP000310121">
    <property type="component" value="Unassembled WGS sequence"/>
</dbReference>
<feature type="compositionally biased region" description="Polar residues" evidence="10">
    <location>
        <begin position="1"/>
        <end position="17"/>
    </location>
</feature>
<dbReference type="GO" id="GO:0032266">
    <property type="term" value="F:phosphatidylinositol-3-phosphate binding"/>
    <property type="evidence" value="ECO:0007669"/>
    <property type="project" value="InterPro"/>
</dbReference>
<evidence type="ECO:0000256" key="5">
    <source>
        <dbReference type="ARBA" id="ARBA00022753"/>
    </source>
</evidence>
<dbReference type="PANTHER" id="PTHR10555">
    <property type="entry name" value="SORTING NEXIN"/>
    <property type="match status" value="1"/>
</dbReference>
<evidence type="ECO:0000313" key="13">
    <source>
        <dbReference type="Proteomes" id="UP000310121"/>
    </source>
</evidence>
<comment type="subcellular location">
    <subcellularLocation>
        <location evidence="2">Endosome</location>
    </subcellularLocation>
    <subcellularLocation>
        <location evidence="1">Vacuole membrane</location>
        <topology evidence="1">Peripheral membrane protein</topology>
    </subcellularLocation>
</comment>
<evidence type="ECO:0000256" key="6">
    <source>
        <dbReference type="ARBA" id="ARBA00023136"/>
    </source>
</evidence>
<dbReference type="Gene3D" id="3.30.1520.10">
    <property type="entry name" value="Phox-like domain"/>
    <property type="match status" value="1"/>
</dbReference>
<evidence type="ECO:0000256" key="3">
    <source>
        <dbReference type="ARBA" id="ARBA00007426"/>
    </source>
</evidence>
<evidence type="ECO:0000256" key="1">
    <source>
        <dbReference type="ARBA" id="ARBA00004148"/>
    </source>
</evidence>
<evidence type="ECO:0000256" key="10">
    <source>
        <dbReference type="SAM" id="MobiDB-lite"/>
    </source>
</evidence>
<evidence type="ECO:0000259" key="11">
    <source>
        <dbReference type="PROSITE" id="PS50195"/>
    </source>
</evidence>
<dbReference type="GO" id="GO:0010008">
    <property type="term" value="C:endosome membrane"/>
    <property type="evidence" value="ECO:0007669"/>
    <property type="project" value="UniProtKB-SubCell"/>
</dbReference>
<dbReference type="InterPro" id="IPR001683">
    <property type="entry name" value="PX_dom"/>
</dbReference>
<feature type="region of interest" description="Disordered" evidence="10">
    <location>
        <begin position="1"/>
        <end position="43"/>
    </location>
</feature>
<protein>
    <recommendedName>
        <fullName evidence="8">Endosomal/vacuolar adapter protein YPT35</fullName>
    </recommendedName>
    <alternativeName>
        <fullName evidence="9">PX domain-containing protein YPT35</fullName>
    </alternativeName>
</protein>
<comment type="function">
    <text evidence="7">Recruits the lipid transfer protein VPS13 to endosomal and vacuolar membranes.</text>
</comment>
<dbReference type="Pfam" id="PF00787">
    <property type="entry name" value="PX"/>
    <property type="match status" value="1"/>
</dbReference>
<feature type="domain" description="PX" evidence="11">
    <location>
        <begin position="105"/>
        <end position="215"/>
    </location>
</feature>
<comment type="similarity">
    <text evidence="3">Belongs to the YPT35 family.</text>
</comment>
<dbReference type="SUPFAM" id="SSF64268">
    <property type="entry name" value="PX domain"/>
    <property type="match status" value="1"/>
</dbReference>
<keyword evidence="5" id="KW-0967">Endosome</keyword>
<keyword evidence="4" id="KW-0926">Vacuole</keyword>
<comment type="caution">
    <text evidence="12">The sequence shown here is derived from an EMBL/GenBank/DDBJ whole genome shotgun (WGS) entry which is preliminary data.</text>
</comment>
<dbReference type="GO" id="GO:0005774">
    <property type="term" value="C:vacuolar membrane"/>
    <property type="evidence" value="ECO:0007669"/>
    <property type="project" value="UniProtKB-SubCell"/>
</dbReference>
<name>A0A4S9VCL0_AURPU</name>
<dbReference type="PROSITE" id="PS50195">
    <property type="entry name" value="PX"/>
    <property type="match status" value="1"/>
</dbReference>
<dbReference type="AlphaFoldDB" id="A0A4S9VCL0"/>
<keyword evidence="6" id="KW-0472">Membrane</keyword>